<evidence type="ECO:0000256" key="7">
    <source>
        <dbReference type="RuleBase" id="RU366078"/>
    </source>
</evidence>
<evidence type="ECO:0000313" key="12">
    <source>
        <dbReference type="Proteomes" id="UP000326759"/>
    </source>
</evidence>
<evidence type="ECO:0000256" key="6">
    <source>
        <dbReference type="ARBA" id="ARBA00024195"/>
    </source>
</evidence>
<name>A0A5N5T602_9CRUS</name>
<comment type="caution">
    <text evidence="11">The sequence shown here is derived from an EMBL/GenBank/DDBJ whole genome shotgun (WGS) entry which is preliminary data.</text>
</comment>
<dbReference type="InterPro" id="IPR001254">
    <property type="entry name" value="Trypsin_dom"/>
</dbReference>
<sequence>MVKFCLIFLTCIPSLVRLQGIDFPFVSFPACRRDPGKNGWCRDIKDCPPIFGNILNIKRSNCGFRGDRPLVCCPLSVDLLKSNKESGIARLKEKLRSPIRSLECGRREVVELESISDGRNNHAAIPLPSATSPLQTSLPSSSNPSRRVPHFKSWPWMVLLVENNESNRKTFFCSGVLINENYVLTAAECVVNRTDLFVRFGGHHNNSKESNSEPFENPKDIKDGLIPICLPLDSESPEDLVNETVTLISWARDHVDEQTFPLLLEDNSTVLDFSVCKESFSDRSNNKEIFLDKMNNDSILCLDYEATKDFCKGISGGPVMHYRERDETFTLSGIISTDYGCQSKTLPRIYTSIRNRSTMMWIRDVALT</sequence>
<feature type="domain" description="Peptidase S1" evidence="9">
    <location>
        <begin position="153"/>
        <end position="367"/>
    </location>
</feature>
<evidence type="ECO:0000256" key="4">
    <source>
        <dbReference type="ARBA" id="ARBA00022825"/>
    </source>
</evidence>
<keyword evidence="3 7" id="KW-0378">Hydrolase</keyword>
<dbReference type="PRINTS" id="PR00722">
    <property type="entry name" value="CHYMOTRYPSIN"/>
</dbReference>
<feature type="region of interest" description="Disordered" evidence="8">
    <location>
        <begin position="126"/>
        <end position="145"/>
    </location>
</feature>
<dbReference type="SUPFAM" id="SSF50494">
    <property type="entry name" value="Trypsin-like serine proteases"/>
    <property type="match status" value="1"/>
</dbReference>
<dbReference type="Gene3D" id="2.40.10.10">
    <property type="entry name" value="Trypsin-like serine proteases"/>
    <property type="match status" value="2"/>
</dbReference>
<dbReference type="SMART" id="SM00680">
    <property type="entry name" value="CLIP"/>
    <property type="match status" value="1"/>
</dbReference>
<dbReference type="PROSITE" id="PS50240">
    <property type="entry name" value="TRYPSIN_DOM"/>
    <property type="match status" value="1"/>
</dbReference>
<dbReference type="SMART" id="SM00020">
    <property type="entry name" value="Tryp_SPc"/>
    <property type="match status" value="1"/>
</dbReference>
<comment type="similarity">
    <text evidence="6 7">Belongs to the peptidase S1 family. CLIP subfamily.</text>
</comment>
<evidence type="ECO:0000259" key="9">
    <source>
        <dbReference type="PROSITE" id="PS50240"/>
    </source>
</evidence>
<comment type="domain">
    <text evidence="7">The clip domain consists of 35-55 residues which are 'knitted' together usually by 3 conserved disulfide bonds forming a clip-like compact structure.</text>
</comment>
<dbReference type="Gene3D" id="3.30.1640.30">
    <property type="match status" value="1"/>
</dbReference>
<dbReference type="InterPro" id="IPR022700">
    <property type="entry name" value="CLIP"/>
</dbReference>
<reference evidence="11 12" key="1">
    <citation type="journal article" date="2019" name="PLoS Biol.">
        <title>Sex chromosomes control vertical transmission of feminizing Wolbachia symbionts in an isopod.</title>
        <authorList>
            <person name="Becking T."/>
            <person name="Chebbi M.A."/>
            <person name="Giraud I."/>
            <person name="Moumen B."/>
            <person name="Laverre T."/>
            <person name="Caubet Y."/>
            <person name="Peccoud J."/>
            <person name="Gilbert C."/>
            <person name="Cordaux R."/>
        </authorList>
    </citation>
    <scope>NUCLEOTIDE SEQUENCE [LARGE SCALE GENOMIC DNA]</scope>
    <source>
        <strain evidence="11">ANa2</strain>
        <tissue evidence="11">Whole body excluding digestive tract and cuticle</tissue>
    </source>
</reference>
<evidence type="ECO:0000313" key="11">
    <source>
        <dbReference type="EMBL" id="KAB7501677.1"/>
    </source>
</evidence>
<evidence type="ECO:0000256" key="8">
    <source>
        <dbReference type="SAM" id="MobiDB-lite"/>
    </source>
</evidence>
<dbReference type="InterPro" id="IPR051487">
    <property type="entry name" value="Ser/Thr_Proteases_Immune/Dev"/>
</dbReference>
<dbReference type="GO" id="GO:0006508">
    <property type="term" value="P:proteolysis"/>
    <property type="evidence" value="ECO:0007669"/>
    <property type="project" value="UniProtKB-KW"/>
</dbReference>
<keyword evidence="12" id="KW-1185">Reference proteome</keyword>
<organism evidence="11 12">
    <name type="scientific">Armadillidium nasatum</name>
    <dbReference type="NCBI Taxonomy" id="96803"/>
    <lineage>
        <taxon>Eukaryota</taxon>
        <taxon>Metazoa</taxon>
        <taxon>Ecdysozoa</taxon>
        <taxon>Arthropoda</taxon>
        <taxon>Crustacea</taxon>
        <taxon>Multicrustacea</taxon>
        <taxon>Malacostraca</taxon>
        <taxon>Eumalacostraca</taxon>
        <taxon>Peracarida</taxon>
        <taxon>Isopoda</taxon>
        <taxon>Oniscidea</taxon>
        <taxon>Crinocheta</taxon>
        <taxon>Armadillidiidae</taxon>
        <taxon>Armadillidium</taxon>
    </lineage>
</organism>
<dbReference type="GO" id="GO:0004252">
    <property type="term" value="F:serine-type endopeptidase activity"/>
    <property type="evidence" value="ECO:0007669"/>
    <property type="project" value="UniProtKB-UniRule"/>
</dbReference>
<comment type="subcellular location">
    <subcellularLocation>
        <location evidence="7">Secreted</location>
    </subcellularLocation>
</comment>
<keyword evidence="4 7" id="KW-0720">Serine protease</keyword>
<dbReference type="Pfam" id="PF12032">
    <property type="entry name" value="CLIP"/>
    <property type="match status" value="1"/>
</dbReference>
<evidence type="ECO:0000256" key="2">
    <source>
        <dbReference type="ARBA" id="ARBA00022729"/>
    </source>
</evidence>
<dbReference type="GO" id="GO:0005576">
    <property type="term" value="C:extracellular region"/>
    <property type="evidence" value="ECO:0007669"/>
    <property type="project" value="UniProtKB-SubCell"/>
</dbReference>
<dbReference type="InterPro" id="IPR038565">
    <property type="entry name" value="CLIP_sf"/>
</dbReference>
<keyword evidence="5" id="KW-1015">Disulfide bond</keyword>
<dbReference type="InterPro" id="IPR043504">
    <property type="entry name" value="Peptidase_S1_PA_chymotrypsin"/>
</dbReference>
<keyword evidence="7" id="KW-0964">Secreted</keyword>
<dbReference type="PROSITE" id="PS51888">
    <property type="entry name" value="CLIP"/>
    <property type="match status" value="1"/>
</dbReference>
<keyword evidence="2 7" id="KW-0732">Signal</keyword>
<dbReference type="EC" id="3.4.21.-" evidence="7"/>
<dbReference type="AlphaFoldDB" id="A0A5N5T602"/>
<feature type="signal peptide" evidence="7">
    <location>
        <begin position="1"/>
        <end position="18"/>
    </location>
</feature>
<feature type="domain" description="Clip" evidence="10">
    <location>
        <begin position="30"/>
        <end position="73"/>
    </location>
</feature>
<proteinExistence type="inferred from homology"/>
<evidence type="ECO:0000259" key="10">
    <source>
        <dbReference type="PROSITE" id="PS51888"/>
    </source>
</evidence>
<gene>
    <name evidence="11" type="primary">CFB_0</name>
    <name evidence="11" type="ORF">Anas_07769</name>
</gene>
<feature type="chain" id="PRO_5041017986" description="CLIP domain-containing serine protease" evidence="7">
    <location>
        <begin position="19"/>
        <end position="368"/>
    </location>
</feature>
<evidence type="ECO:0000256" key="1">
    <source>
        <dbReference type="ARBA" id="ARBA00022670"/>
    </source>
</evidence>
<dbReference type="EMBL" id="SEYY01009896">
    <property type="protein sequence ID" value="KAB7501677.1"/>
    <property type="molecule type" value="Genomic_DNA"/>
</dbReference>
<evidence type="ECO:0000256" key="5">
    <source>
        <dbReference type="ARBA" id="ARBA00023157"/>
    </source>
</evidence>
<dbReference type="PANTHER" id="PTHR24256">
    <property type="entry name" value="TRYPTASE-RELATED"/>
    <property type="match status" value="1"/>
</dbReference>
<dbReference type="InterPro" id="IPR001314">
    <property type="entry name" value="Peptidase_S1A"/>
</dbReference>
<dbReference type="Proteomes" id="UP000326759">
    <property type="component" value="Unassembled WGS sequence"/>
</dbReference>
<dbReference type="InterPro" id="IPR009003">
    <property type="entry name" value="Peptidase_S1_PA"/>
</dbReference>
<evidence type="ECO:0000256" key="3">
    <source>
        <dbReference type="ARBA" id="ARBA00022801"/>
    </source>
</evidence>
<dbReference type="OrthoDB" id="6380398at2759"/>
<keyword evidence="1 7" id="KW-0645">Protease</keyword>
<accession>A0A5N5T602</accession>
<dbReference type="Pfam" id="PF00089">
    <property type="entry name" value="Trypsin"/>
    <property type="match status" value="2"/>
</dbReference>
<protein>
    <recommendedName>
        <fullName evidence="7">CLIP domain-containing serine protease</fullName>
        <ecNumber evidence="7">3.4.21.-</ecNumber>
    </recommendedName>
</protein>